<feature type="non-terminal residue" evidence="2">
    <location>
        <position position="1"/>
    </location>
</feature>
<sequence length="68" mass="7881">ETQSLVFFGMIGEKLRFDVSGMRYECSEILLKRFPKSLLGNASKRLEFYDEKSGTYVFEKGLKLFSSK</sequence>
<organism evidence="2">
    <name type="scientific">Oikopleura dioica</name>
    <name type="common">Tunicate</name>
    <dbReference type="NCBI Taxonomy" id="34765"/>
    <lineage>
        <taxon>Eukaryota</taxon>
        <taxon>Metazoa</taxon>
        <taxon>Chordata</taxon>
        <taxon>Tunicata</taxon>
        <taxon>Appendicularia</taxon>
        <taxon>Copelata</taxon>
        <taxon>Oikopleuridae</taxon>
        <taxon>Oikopleura</taxon>
    </lineage>
</organism>
<reference evidence="2" key="1">
    <citation type="journal article" date="2010" name="Science">
        <title>Plasticity of animal genome architecture unmasked by rapid evolution of a pelagic tunicate.</title>
        <authorList>
            <person name="Denoeud F."/>
            <person name="Henriet S."/>
            <person name="Mungpakdee S."/>
            <person name="Aury J.M."/>
            <person name="Da Silva C."/>
            <person name="Brinkmann H."/>
            <person name="Mikhaleva J."/>
            <person name="Olsen L.C."/>
            <person name="Jubin C."/>
            <person name="Canestro C."/>
            <person name="Bouquet J.M."/>
            <person name="Danks G."/>
            <person name="Poulain J."/>
            <person name="Campsteijn C."/>
            <person name="Adamski M."/>
            <person name="Cross I."/>
            <person name="Yadetie F."/>
            <person name="Muffato M."/>
            <person name="Louis A."/>
            <person name="Butcher S."/>
            <person name="Tsagkogeorga G."/>
            <person name="Konrad A."/>
            <person name="Singh S."/>
            <person name="Jensen M.F."/>
            <person name="Cong E.H."/>
            <person name="Eikeseth-Otteraa H."/>
            <person name="Noel B."/>
            <person name="Anthouard V."/>
            <person name="Porcel B.M."/>
            <person name="Kachouri-Lafond R."/>
            <person name="Nishino A."/>
            <person name="Ugolini M."/>
            <person name="Chourrout P."/>
            <person name="Nishida H."/>
            <person name="Aasland R."/>
            <person name="Huzurbazar S."/>
            <person name="Westhof E."/>
            <person name="Delsuc F."/>
            <person name="Lehrach H."/>
            <person name="Reinhardt R."/>
            <person name="Weissenbach J."/>
            <person name="Roy S.W."/>
            <person name="Artiguenave F."/>
            <person name="Postlethwait J.H."/>
            <person name="Manak J.R."/>
            <person name="Thompson E.M."/>
            <person name="Jaillon O."/>
            <person name="Du Pasquier L."/>
            <person name="Boudinot P."/>
            <person name="Liberles D.A."/>
            <person name="Volff J.N."/>
            <person name="Philippe H."/>
            <person name="Lenhard B."/>
            <person name="Roest Crollius H."/>
            <person name="Wincker P."/>
            <person name="Chourrout D."/>
        </authorList>
    </citation>
    <scope>NUCLEOTIDE SEQUENCE [LARGE SCALE GENOMIC DNA]</scope>
</reference>
<dbReference type="GO" id="GO:0051260">
    <property type="term" value="P:protein homooligomerization"/>
    <property type="evidence" value="ECO:0007669"/>
    <property type="project" value="InterPro"/>
</dbReference>
<name>E4Z0W4_OIKDI</name>
<feature type="domain" description="Potassium channel tetramerisation-type BTB" evidence="1">
    <location>
        <begin position="16"/>
        <end position="66"/>
    </location>
</feature>
<dbReference type="InterPro" id="IPR011333">
    <property type="entry name" value="SKP1/BTB/POZ_sf"/>
</dbReference>
<dbReference type="SUPFAM" id="SSF54695">
    <property type="entry name" value="POZ domain"/>
    <property type="match status" value="1"/>
</dbReference>
<dbReference type="Gene3D" id="3.30.710.10">
    <property type="entry name" value="Potassium Channel Kv1.1, Chain A"/>
    <property type="match status" value="1"/>
</dbReference>
<protein>
    <recommendedName>
        <fullName evidence="1">Potassium channel tetramerisation-type BTB domain-containing protein</fullName>
    </recommendedName>
</protein>
<gene>
    <name evidence="2" type="ORF">GSOID_T00023407001</name>
</gene>
<dbReference type="AlphaFoldDB" id="E4Z0W4"/>
<evidence type="ECO:0000313" key="2">
    <source>
        <dbReference type="EMBL" id="CBY41342.1"/>
    </source>
</evidence>
<accession>E4Z0W4</accession>
<dbReference type="Pfam" id="PF02214">
    <property type="entry name" value="BTB_2"/>
    <property type="match status" value="1"/>
</dbReference>
<proteinExistence type="predicted"/>
<dbReference type="EMBL" id="FN656390">
    <property type="protein sequence ID" value="CBY41342.1"/>
    <property type="molecule type" value="Genomic_DNA"/>
</dbReference>
<evidence type="ECO:0000259" key="1">
    <source>
        <dbReference type="Pfam" id="PF02214"/>
    </source>
</evidence>
<dbReference type="InterPro" id="IPR003131">
    <property type="entry name" value="T1-type_BTB"/>
</dbReference>
<dbReference type="Proteomes" id="UP000011014">
    <property type="component" value="Unassembled WGS sequence"/>
</dbReference>